<organism evidence="3 4">
    <name type="scientific">Paramuricea clavata</name>
    <name type="common">Red gorgonian</name>
    <name type="synonym">Violescent sea-whip</name>
    <dbReference type="NCBI Taxonomy" id="317549"/>
    <lineage>
        <taxon>Eukaryota</taxon>
        <taxon>Metazoa</taxon>
        <taxon>Cnidaria</taxon>
        <taxon>Anthozoa</taxon>
        <taxon>Octocorallia</taxon>
        <taxon>Malacalcyonacea</taxon>
        <taxon>Plexauridae</taxon>
        <taxon>Paramuricea</taxon>
    </lineage>
</organism>
<feature type="coiled-coil region" evidence="1">
    <location>
        <begin position="481"/>
        <end position="579"/>
    </location>
</feature>
<name>A0A7D9EEU2_PARCT</name>
<protein>
    <submittedName>
        <fullName evidence="3">Uncharacterized protein</fullName>
    </submittedName>
</protein>
<dbReference type="OrthoDB" id="10071766at2759"/>
<accession>A0A7D9EEU2</accession>
<evidence type="ECO:0000313" key="3">
    <source>
        <dbReference type="EMBL" id="CAB4007885.1"/>
    </source>
</evidence>
<reference evidence="3" key="1">
    <citation type="submission" date="2020-04" db="EMBL/GenBank/DDBJ databases">
        <authorList>
            <person name="Alioto T."/>
            <person name="Alioto T."/>
            <person name="Gomez Garrido J."/>
        </authorList>
    </citation>
    <scope>NUCLEOTIDE SEQUENCE</scope>
    <source>
        <strain evidence="3">A484AB</strain>
    </source>
</reference>
<keyword evidence="4" id="KW-1185">Reference proteome</keyword>
<dbReference type="EMBL" id="CACRXK020005947">
    <property type="protein sequence ID" value="CAB4007885.1"/>
    <property type="molecule type" value="Genomic_DNA"/>
</dbReference>
<feature type="coiled-coil region" evidence="1">
    <location>
        <begin position="126"/>
        <end position="153"/>
    </location>
</feature>
<evidence type="ECO:0000313" key="4">
    <source>
        <dbReference type="Proteomes" id="UP001152795"/>
    </source>
</evidence>
<evidence type="ECO:0000256" key="1">
    <source>
        <dbReference type="SAM" id="Coils"/>
    </source>
</evidence>
<comment type="caution">
    <text evidence="3">The sequence shown here is derived from an EMBL/GenBank/DDBJ whole genome shotgun (WGS) entry which is preliminary data.</text>
</comment>
<keyword evidence="1" id="KW-0175">Coiled coil</keyword>
<gene>
    <name evidence="3" type="ORF">PACLA_8A073604</name>
</gene>
<dbReference type="Proteomes" id="UP001152795">
    <property type="component" value="Unassembled WGS sequence"/>
</dbReference>
<proteinExistence type="predicted"/>
<evidence type="ECO:0000256" key="2">
    <source>
        <dbReference type="SAM" id="MobiDB-lite"/>
    </source>
</evidence>
<dbReference type="AlphaFoldDB" id="A0A7D9EEU2"/>
<sequence>MFSSPYADKENVLGEVFGTTPNRRPLKTVQNGNIAGEGTPLTMTKRTPKARSTRASTPGSRRLARRLKRQSVPFALSKPLSVFQDDTKGIFGGNMGFEEGFQSKGNGQELNEMIRDKVSETMIKMKERYEATLAEKQRDVDEKNNIIEKLQSEMNVLKQPPNDFTETHKDEENQKTVSIFVKQIILKAIHEIENENSSSENDDFVSGEVNCIQSKIISPIKLKDSYTRMSPTTFISSNTSPMKVELTENETSMTPIAKIHSATSVTPVQTADATLGTTPVCVKDAAISTSPLHGTDSTTSPICLTDSVVSVKPIKLIAEQALCTSTKSEHEIEPITVSEKEKCGTAEQKENNALLATKTEGTTVGISRVQTEDTLCTPTKSDYEIAPNLSHGLENFLTPIQEEFESQLFTIHKAEENAGDARNTMNTTIKESFVHIGTSMTPIELVDKHTLVSPMQTSNVSVTTSPLVAALQPEIIASLPLNSLRAELESAAISNELLRSECDELNGKVESLQSSLAEARSEADQKCCAMQYEMDNLQSKLDEALEINYQMEMKKPFNVEEYDETIRRLQKDILLKEKQITFYTKKASEADNLQQDLRRMYAKYNTEHQLYTTMEQEAKGLSEKFNAKCVAYETLERELCGVKETLKEALHTVDAQEKVRGEAKDNQVKCCVLEEQIEVGYRLRTFSHKQSSHKQAGIPDFSNTSFGKADVTLAVEYNDRTVRGQM</sequence>
<feature type="region of interest" description="Disordered" evidence="2">
    <location>
        <begin position="17"/>
        <end position="61"/>
    </location>
</feature>